<dbReference type="RefSeq" id="WP_248253211.1">
    <property type="nucleotide sequence ID" value="NZ_JAIWJX010000002.1"/>
</dbReference>
<evidence type="ECO:0000313" key="2">
    <source>
        <dbReference type="EMBL" id="MCK6257807.1"/>
    </source>
</evidence>
<feature type="domain" description="N-acetyltransferase" evidence="1">
    <location>
        <begin position="3"/>
        <end position="154"/>
    </location>
</feature>
<dbReference type="InterPro" id="IPR000182">
    <property type="entry name" value="GNAT_dom"/>
</dbReference>
<dbReference type="AlphaFoldDB" id="A0A9X1XBI4"/>
<dbReference type="SUPFAM" id="SSF55729">
    <property type="entry name" value="Acyl-CoA N-acyltransferases (Nat)"/>
    <property type="match status" value="1"/>
</dbReference>
<dbReference type="InterPro" id="IPR051554">
    <property type="entry name" value="Acetyltransferase_Eis"/>
</dbReference>
<dbReference type="InterPro" id="IPR016181">
    <property type="entry name" value="Acyl_CoA_acyltransferase"/>
</dbReference>
<comment type="caution">
    <text evidence="2">The sequence shown here is derived from an EMBL/GenBank/DDBJ whole genome shotgun (WGS) entry which is preliminary data.</text>
</comment>
<dbReference type="PANTHER" id="PTHR37817:SF1">
    <property type="entry name" value="N-ACETYLTRANSFERASE EIS"/>
    <property type="match status" value="1"/>
</dbReference>
<evidence type="ECO:0000313" key="3">
    <source>
        <dbReference type="Proteomes" id="UP001139011"/>
    </source>
</evidence>
<dbReference type="Gene3D" id="3.40.630.30">
    <property type="match status" value="2"/>
</dbReference>
<keyword evidence="3" id="KW-1185">Reference proteome</keyword>
<evidence type="ECO:0000259" key="1">
    <source>
        <dbReference type="PROSITE" id="PS51186"/>
    </source>
</evidence>
<dbReference type="Pfam" id="PF13527">
    <property type="entry name" value="Acetyltransf_9"/>
    <property type="match status" value="1"/>
</dbReference>
<organism evidence="2 3">
    <name type="scientific">Fictibacillus marinisediminis</name>
    <dbReference type="NCBI Taxonomy" id="2878389"/>
    <lineage>
        <taxon>Bacteria</taxon>
        <taxon>Bacillati</taxon>
        <taxon>Bacillota</taxon>
        <taxon>Bacilli</taxon>
        <taxon>Bacillales</taxon>
        <taxon>Fictibacillaceae</taxon>
        <taxon>Fictibacillus</taxon>
    </lineage>
</organism>
<name>A0A9X1XBI4_9BACL</name>
<sequence length="366" mass="43106">MTVEFRSIKTKCELEDVFVLLEKVFNKDRAFFEERIKNNPAYRLKTTWVAIVNGKISSVLQVFPFCINVPPLTFNVAGIGNVATMPANRGQKLGHRLLDKALSWMEEEAFDLSLLYTGIPSFYEKAGWHSIPENYHYLYDKCEGQALEDGMKITPVQHSDLPEIMEIYQNYSQQLNGPMERTKEYWTQQLNSMKEHDHFLVAKHHNQVTGYIRFQKADATIDIIELCHQSCSNTVFRLYQAALSQEENKVILFLPPHHELFTHLSHQTLYPFEHHESMWKIISKSSFTNQVNDLIKKDNGLEYIKTEDHYIDGFYKNEVWTRLSHSDFLTFFLQGKDTKEMTTKDKSILRDTFIHRPYIFWRSDHF</sequence>
<proteinExistence type="predicted"/>
<reference evidence="2" key="1">
    <citation type="submission" date="2021-09" db="EMBL/GenBank/DDBJ databases">
        <title>Genome analysis of Fictibacillus sp. KIGAM418 isolated from marine sediment.</title>
        <authorList>
            <person name="Seo M.-J."/>
            <person name="Cho E.-S."/>
            <person name="Hwang C.Y."/>
        </authorList>
    </citation>
    <scope>NUCLEOTIDE SEQUENCE</scope>
    <source>
        <strain evidence="2">KIGAM418</strain>
    </source>
</reference>
<dbReference type="GO" id="GO:0030649">
    <property type="term" value="P:aminoglycoside antibiotic catabolic process"/>
    <property type="evidence" value="ECO:0007669"/>
    <property type="project" value="TreeGrafter"/>
</dbReference>
<dbReference type="Proteomes" id="UP001139011">
    <property type="component" value="Unassembled WGS sequence"/>
</dbReference>
<accession>A0A9X1XBI4</accession>
<dbReference type="CDD" id="cd04301">
    <property type="entry name" value="NAT_SF"/>
    <property type="match status" value="1"/>
</dbReference>
<dbReference type="EMBL" id="JAIWJX010000002">
    <property type="protein sequence ID" value="MCK6257807.1"/>
    <property type="molecule type" value="Genomic_DNA"/>
</dbReference>
<gene>
    <name evidence="2" type="ORF">LCY76_14575</name>
</gene>
<dbReference type="PROSITE" id="PS51186">
    <property type="entry name" value="GNAT"/>
    <property type="match status" value="1"/>
</dbReference>
<dbReference type="GO" id="GO:0034069">
    <property type="term" value="F:aminoglycoside N-acetyltransferase activity"/>
    <property type="evidence" value="ECO:0007669"/>
    <property type="project" value="TreeGrafter"/>
</dbReference>
<protein>
    <submittedName>
        <fullName evidence="2">GNAT family N-acetyltransferase</fullName>
    </submittedName>
</protein>
<dbReference type="PANTHER" id="PTHR37817">
    <property type="entry name" value="N-ACETYLTRANSFERASE EIS"/>
    <property type="match status" value="1"/>
</dbReference>